<dbReference type="Proteomes" id="UP000250086">
    <property type="component" value="Unassembled WGS sequence"/>
</dbReference>
<accession>A0A2X0VPM2</accession>
<dbReference type="Gene3D" id="3.30.70.1070">
    <property type="entry name" value="Sporulation related repeat"/>
    <property type="match status" value="1"/>
</dbReference>
<dbReference type="RefSeq" id="WP_113743848.1">
    <property type="nucleotide sequence ID" value="NZ_UAPV01000001.1"/>
</dbReference>
<feature type="region of interest" description="Disordered" evidence="1">
    <location>
        <begin position="224"/>
        <end position="245"/>
    </location>
</feature>
<gene>
    <name evidence="4" type="primary">damX</name>
    <name evidence="4" type="ORF">NCTC13093_01080</name>
</gene>
<keyword evidence="5" id="KW-1185">Reference proteome</keyword>
<reference evidence="4 5" key="1">
    <citation type="submission" date="2018-06" db="EMBL/GenBank/DDBJ databases">
        <authorList>
            <consortium name="Pathogen Informatics"/>
            <person name="Doyle S."/>
        </authorList>
    </citation>
    <scope>NUCLEOTIDE SEQUENCE [LARGE SCALE GENOMIC DNA]</scope>
    <source>
        <strain evidence="4 5">NCTC13093</strain>
    </source>
</reference>
<evidence type="ECO:0000313" key="5">
    <source>
        <dbReference type="Proteomes" id="UP000250086"/>
    </source>
</evidence>
<dbReference type="Gene3D" id="3.40.50.300">
    <property type="entry name" value="P-loop containing nucleotide triphosphate hydrolases"/>
    <property type="match status" value="1"/>
</dbReference>
<feature type="region of interest" description="Disordered" evidence="1">
    <location>
        <begin position="462"/>
        <end position="510"/>
    </location>
</feature>
<dbReference type="Pfam" id="PF13401">
    <property type="entry name" value="AAA_22"/>
    <property type="match status" value="1"/>
</dbReference>
<feature type="compositionally biased region" description="Basic and acidic residues" evidence="1">
    <location>
        <begin position="472"/>
        <end position="482"/>
    </location>
</feature>
<evidence type="ECO:0000256" key="2">
    <source>
        <dbReference type="SAM" id="Phobius"/>
    </source>
</evidence>
<feature type="domain" description="SPOR" evidence="3">
    <location>
        <begin position="549"/>
        <end position="625"/>
    </location>
</feature>
<feature type="compositionally biased region" description="Low complexity" evidence="1">
    <location>
        <begin position="462"/>
        <end position="471"/>
    </location>
</feature>
<dbReference type="EMBL" id="UAPV01000001">
    <property type="protein sequence ID" value="SPT69700.1"/>
    <property type="molecule type" value="Genomic_DNA"/>
</dbReference>
<dbReference type="GO" id="GO:0042834">
    <property type="term" value="F:peptidoglycan binding"/>
    <property type="evidence" value="ECO:0007669"/>
    <property type="project" value="InterPro"/>
</dbReference>
<proteinExistence type="predicted"/>
<dbReference type="PROSITE" id="PS51724">
    <property type="entry name" value="SPOR"/>
    <property type="match status" value="1"/>
</dbReference>
<feature type="region of interest" description="Disordered" evidence="1">
    <location>
        <begin position="337"/>
        <end position="364"/>
    </location>
</feature>
<name>A0A2X0VPM2_9GAMM</name>
<feature type="transmembrane region" description="Helical" evidence="2">
    <location>
        <begin position="254"/>
        <end position="273"/>
    </location>
</feature>
<evidence type="ECO:0000256" key="1">
    <source>
        <dbReference type="SAM" id="MobiDB-lite"/>
    </source>
</evidence>
<dbReference type="AlphaFoldDB" id="A0A2X0VPM2"/>
<keyword evidence="2" id="KW-0812">Transmembrane</keyword>
<dbReference type="Pfam" id="PF05036">
    <property type="entry name" value="SPOR"/>
    <property type="match status" value="1"/>
</dbReference>
<dbReference type="InterPro" id="IPR036680">
    <property type="entry name" value="SPOR-like_sf"/>
</dbReference>
<dbReference type="SUPFAM" id="SSF52540">
    <property type="entry name" value="P-loop containing nucleoside triphosphate hydrolases"/>
    <property type="match status" value="1"/>
</dbReference>
<feature type="region of interest" description="Disordered" evidence="1">
    <location>
        <begin position="285"/>
        <end position="317"/>
    </location>
</feature>
<keyword evidence="2" id="KW-0472">Membrane</keyword>
<evidence type="ECO:0000259" key="3">
    <source>
        <dbReference type="PROSITE" id="PS51724"/>
    </source>
</evidence>
<dbReference type="InterPro" id="IPR049945">
    <property type="entry name" value="AAA_22"/>
</dbReference>
<evidence type="ECO:0000313" key="4">
    <source>
        <dbReference type="EMBL" id="SPT69700.1"/>
    </source>
</evidence>
<dbReference type="GO" id="GO:0016887">
    <property type="term" value="F:ATP hydrolysis activity"/>
    <property type="evidence" value="ECO:0007669"/>
    <property type="project" value="InterPro"/>
</dbReference>
<sequence>MNSDDYLDIESQSTFCKKITDELISSESFILISGSRGSGRSAVLEKIVSGTSVERVVFIPCSKEMSLINLREIVLTQLFGFSEEKFDYTLNLADTIIKRGVPTKEKIIFVVDDIDLVISAFFDELVALSDDFLGQRRFSFVATCQENFASARLRNAHSAKTELKEEKIPLLSAAEALSFCRHLFYLNGLIKVFKRIEGKVPPLLAPCNGNLSALIDITEKLMKEPQKTPDATNTRGKARPVAPKKEKKSGATGIFITFLCIAIVLACLVPIFMGSDFFSKNTTQDESSAAMSPNSQALESTSSKPVLDDGVLQPDVPYGVEAKTPEMTTEHQLVVDGKDLERIEGAESTNSGYPRRGLAGSAVEKDDSTQVIDFEGTNFVPIERADNVLRKNEIEKVAPPMPTISTPQTVPAPVEQAKTEIAKTEQVKAEQAKTEPQEKPADNAIKADNEVKPSLIVPLEKTQQAASAPAAPEKKEAVKTEPVKTQNKGNNKVAENTAKKTQRSVKQEPVKKDEFRNLTAQRHNLAAMNAASRAPVTMAVPGAKDELKGMPDNNYTVQVIAGTNRQRVADVSAFLSDRYWIYEKDVNGKRYYVLIVGQYSDLGAATAAIARLPQTVKKSGPFVKRFRTVKQEMK</sequence>
<keyword evidence="2" id="KW-1133">Transmembrane helix</keyword>
<dbReference type="InterPro" id="IPR027417">
    <property type="entry name" value="P-loop_NTPase"/>
</dbReference>
<organism evidence="4 5">
    <name type="scientific">Anaerobiospirillum thomasii</name>
    <dbReference type="NCBI Taxonomy" id="179995"/>
    <lineage>
        <taxon>Bacteria</taxon>
        <taxon>Pseudomonadati</taxon>
        <taxon>Pseudomonadota</taxon>
        <taxon>Gammaproteobacteria</taxon>
        <taxon>Aeromonadales</taxon>
        <taxon>Succinivibrionaceae</taxon>
        <taxon>Anaerobiospirillum</taxon>
    </lineage>
</organism>
<feature type="compositionally biased region" description="Polar residues" evidence="1">
    <location>
        <begin position="285"/>
        <end position="304"/>
    </location>
</feature>
<protein>
    <submittedName>
        <fullName evidence="4">Uncharacterized protein conserved in bacteria</fullName>
    </submittedName>
</protein>
<dbReference type="InterPro" id="IPR007730">
    <property type="entry name" value="SPOR-like_dom"/>
</dbReference>